<evidence type="ECO:0000313" key="8">
    <source>
        <dbReference type="Proteomes" id="UP001153737"/>
    </source>
</evidence>
<dbReference type="GO" id="GO:0097352">
    <property type="term" value="P:autophagosome maturation"/>
    <property type="evidence" value="ECO:0007669"/>
    <property type="project" value="TreeGrafter"/>
</dbReference>
<dbReference type="Proteomes" id="UP001153737">
    <property type="component" value="Chromosome 2"/>
</dbReference>
<evidence type="ECO:0000256" key="2">
    <source>
        <dbReference type="SAM" id="MobiDB-lite"/>
    </source>
</evidence>
<dbReference type="SUPFAM" id="SSF48097">
    <property type="entry name" value="Regulator of G-protein signaling, RGS"/>
    <property type="match status" value="1"/>
</dbReference>
<dbReference type="Gene3D" id="3.30.1520.10">
    <property type="entry name" value="Phox-like domain"/>
    <property type="match status" value="1"/>
</dbReference>
<feature type="domain" description="PXA" evidence="6">
    <location>
        <begin position="122"/>
        <end position="297"/>
    </location>
</feature>
<dbReference type="Pfam" id="PF02194">
    <property type="entry name" value="PXA"/>
    <property type="match status" value="1"/>
</dbReference>
<comment type="similarity">
    <text evidence="1">Belongs to the sorting nexin family.</text>
</comment>
<dbReference type="PROSITE" id="PS50132">
    <property type="entry name" value="RGS"/>
    <property type="match status" value="1"/>
</dbReference>
<dbReference type="InterPro" id="IPR016137">
    <property type="entry name" value="RGS"/>
</dbReference>
<evidence type="ECO:0008006" key="9">
    <source>
        <dbReference type="Google" id="ProtNLM"/>
    </source>
</evidence>
<sequence>MVMVNLIFKQIFDITTLISSDKIVRRIATVLALFTIFIGIFVSFPAASILFVSYIFGLIVSWNLIKYRKHTGLYLQRLISFYHGRISGKNVLRQSCSICDNLSCRRHQQNKSAIPWKYLLVNRDLNYSVEHFYERIVTNFISSWYEQFTEDEDFKSELRYCFRFSTATIIRRILELDIGKIITDKLLPCVVRHIDDYLYMQQIGKLKNVRFNEVVLEYLGKRLHAAATNRNNELGYLRNIASALLPHVLPDAYLKCRNYSVIMREILSGWVFLPLMDVLADPNIINSLVILTTTYKPKKTFKISRDGDYVEFLYSNVNINRKSSSFAMTLNKIKNKPDLLYAFMQFLKKYDHVNMLQFCLDVDDFNFKLLMPDLSKKQLDELHSDAQKLYGEYLFRGSFSFINCPSEISEAFQFAMKNPEELLDLSKLLYTAYDHTFNSLECEWLPQFFHSNEFYGYICGSRIISTYTKQLSNKSSFGSPIKDRSKKYDSSNQGSSKISSGLGKIKGVLKPTQPIEGSFFPVDSQGIENGIAEDIFLGDCNSLFRDLSTWKVSIPTYQASPSNKAIYFYVHIECSDLLARDSRKNWFVLRKDQDFYTLKSKLVEFHGETEICDSPLPSRKTGSSIETRITKYEEFLKKLLLKSTLKGSDLLYYFLTTEEDFTIYIAQNATNIQDIGNIYQSVAYKLRKEKGQYLDSFMMSFLNSTGIQKNEKLELTEVGEEIGSFSISSQMHSPKTYRNHIFNDNFGVQYNCLKTANGESFTPEGIGDSAFYLLKHIFKIPNGILKLYASICSVAQYVVEMTSRLFIERTIKSNLSQSNLAHLIKLLEDIVFNPHVSPTKDELKKRQIRAFQELNNSIPTKVTKIFGNGVKDGSSALLEVMQHPHFNKQLAYNLLDIVLLEIYPTLAKDEG</sequence>
<dbReference type="InterPro" id="IPR036871">
    <property type="entry name" value="PX_dom_sf"/>
</dbReference>
<dbReference type="InterPro" id="IPR013937">
    <property type="entry name" value="Sorting_nexin_C"/>
</dbReference>
<reference evidence="7" key="2">
    <citation type="submission" date="2022-10" db="EMBL/GenBank/DDBJ databases">
        <authorList>
            <consortium name="ENA_rothamsted_submissions"/>
            <consortium name="culmorum"/>
            <person name="King R."/>
        </authorList>
    </citation>
    <scope>NUCLEOTIDE SEQUENCE</scope>
</reference>
<protein>
    <recommendedName>
        <fullName evidence="9">Sorting nexin-14-like</fullName>
    </recommendedName>
</protein>
<evidence type="ECO:0000256" key="1">
    <source>
        <dbReference type="ARBA" id="ARBA00010883"/>
    </source>
</evidence>
<reference evidence="7" key="1">
    <citation type="submission" date="2022-01" db="EMBL/GenBank/DDBJ databases">
        <authorList>
            <person name="King R."/>
        </authorList>
    </citation>
    <scope>NUCLEOTIDE SEQUENCE</scope>
</reference>
<dbReference type="SMART" id="SM00312">
    <property type="entry name" value="PX"/>
    <property type="match status" value="1"/>
</dbReference>
<dbReference type="EMBL" id="OU896708">
    <property type="protein sequence ID" value="CAG9818827.1"/>
    <property type="molecule type" value="Genomic_DNA"/>
</dbReference>
<dbReference type="Pfam" id="PF00615">
    <property type="entry name" value="RGS"/>
    <property type="match status" value="1"/>
</dbReference>
<feature type="domain" description="RGS" evidence="4">
    <location>
        <begin position="329"/>
        <end position="458"/>
    </location>
</feature>
<dbReference type="Gene3D" id="1.10.167.10">
    <property type="entry name" value="Regulator of G-protein Signalling 4, domain 2"/>
    <property type="match status" value="1"/>
</dbReference>
<feature type="transmembrane region" description="Helical" evidence="3">
    <location>
        <begin position="23"/>
        <end position="42"/>
    </location>
</feature>
<keyword evidence="8" id="KW-1185">Reference proteome</keyword>
<evidence type="ECO:0000313" key="7">
    <source>
        <dbReference type="EMBL" id="CAG9818827.1"/>
    </source>
</evidence>
<dbReference type="PROSITE" id="PS50195">
    <property type="entry name" value="PX"/>
    <property type="match status" value="1"/>
</dbReference>
<organism evidence="7 8">
    <name type="scientific">Phaedon cochleariae</name>
    <name type="common">Mustard beetle</name>
    <dbReference type="NCBI Taxonomy" id="80249"/>
    <lineage>
        <taxon>Eukaryota</taxon>
        <taxon>Metazoa</taxon>
        <taxon>Ecdysozoa</taxon>
        <taxon>Arthropoda</taxon>
        <taxon>Hexapoda</taxon>
        <taxon>Insecta</taxon>
        <taxon>Pterygota</taxon>
        <taxon>Neoptera</taxon>
        <taxon>Endopterygota</taxon>
        <taxon>Coleoptera</taxon>
        <taxon>Polyphaga</taxon>
        <taxon>Cucujiformia</taxon>
        <taxon>Chrysomeloidea</taxon>
        <taxon>Chrysomelidae</taxon>
        <taxon>Chrysomelinae</taxon>
        <taxon>Chrysomelini</taxon>
        <taxon>Phaedon</taxon>
    </lineage>
</organism>
<evidence type="ECO:0000259" key="6">
    <source>
        <dbReference type="PROSITE" id="PS51207"/>
    </source>
</evidence>
<feature type="domain" description="PX" evidence="5">
    <location>
        <begin position="546"/>
        <end position="662"/>
    </location>
</feature>
<dbReference type="InterPro" id="IPR003114">
    <property type="entry name" value="Phox_assoc"/>
</dbReference>
<dbReference type="SUPFAM" id="SSF64268">
    <property type="entry name" value="PX domain"/>
    <property type="match status" value="1"/>
</dbReference>
<dbReference type="AlphaFoldDB" id="A0A9N9SDI9"/>
<dbReference type="InterPro" id="IPR044926">
    <property type="entry name" value="RGS_subdomain_2"/>
</dbReference>
<gene>
    <name evidence="7" type="ORF">PHAECO_LOCUS6556</name>
</gene>
<dbReference type="SMART" id="SM00313">
    <property type="entry name" value="PXA"/>
    <property type="match status" value="1"/>
</dbReference>
<evidence type="ECO:0000259" key="5">
    <source>
        <dbReference type="PROSITE" id="PS50195"/>
    </source>
</evidence>
<evidence type="ECO:0000259" key="4">
    <source>
        <dbReference type="PROSITE" id="PS50132"/>
    </source>
</evidence>
<accession>A0A9N9SDI9</accession>
<dbReference type="GO" id="GO:0035091">
    <property type="term" value="F:phosphatidylinositol binding"/>
    <property type="evidence" value="ECO:0007669"/>
    <property type="project" value="InterPro"/>
</dbReference>
<name>A0A9N9SDI9_PHACE</name>
<dbReference type="PANTHER" id="PTHR22775:SF44">
    <property type="entry name" value="SORTING NEXIN-14"/>
    <property type="match status" value="1"/>
</dbReference>
<dbReference type="Pfam" id="PF08628">
    <property type="entry name" value="Nexin_C"/>
    <property type="match status" value="1"/>
</dbReference>
<dbReference type="GO" id="GO:0005770">
    <property type="term" value="C:late endosome"/>
    <property type="evidence" value="ECO:0007669"/>
    <property type="project" value="TreeGrafter"/>
</dbReference>
<dbReference type="PANTHER" id="PTHR22775">
    <property type="entry name" value="SORTING NEXIN"/>
    <property type="match status" value="1"/>
</dbReference>
<dbReference type="InterPro" id="IPR036305">
    <property type="entry name" value="RGS_sf"/>
</dbReference>
<keyword evidence="3" id="KW-0472">Membrane</keyword>
<proteinExistence type="inferred from homology"/>
<evidence type="ECO:0000256" key="3">
    <source>
        <dbReference type="SAM" id="Phobius"/>
    </source>
</evidence>
<feature type="region of interest" description="Disordered" evidence="2">
    <location>
        <begin position="473"/>
        <end position="496"/>
    </location>
</feature>
<keyword evidence="3" id="KW-0812">Transmembrane</keyword>
<dbReference type="InterPro" id="IPR001683">
    <property type="entry name" value="PX_dom"/>
</dbReference>
<keyword evidence="3" id="KW-1133">Transmembrane helix</keyword>
<dbReference type="OrthoDB" id="5957963at2759"/>
<dbReference type="Pfam" id="PF00787">
    <property type="entry name" value="PX"/>
    <property type="match status" value="1"/>
</dbReference>
<dbReference type="PROSITE" id="PS51207">
    <property type="entry name" value="PXA"/>
    <property type="match status" value="1"/>
</dbReference>